<comment type="caution">
    <text evidence="1">The sequence shown here is derived from an EMBL/GenBank/DDBJ whole genome shotgun (WGS) entry which is preliminary data.</text>
</comment>
<reference evidence="1" key="1">
    <citation type="submission" date="2024-12" db="EMBL/GenBank/DDBJ databases">
        <title>Comparative genomics and development of molecular markers within Purpureocillium lilacinum and among Purpureocillium species.</title>
        <authorList>
            <person name="Yeh Z.-Y."/>
            <person name="Ni N.-T."/>
            <person name="Lo P.-H."/>
            <person name="Mushyakhwo K."/>
            <person name="Lin C.-F."/>
            <person name="Nai Y.-S."/>
        </authorList>
    </citation>
    <scope>NUCLEOTIDE SEQUENCE</scope>
    <source>
        <strain evidence="1">NCHU-NPUST-175</strain>
    </source>
</reference>
<accession>A0ACC4E7H8</accession>
<proteinExistence type="predicted"/>
<sequence length="194" mass="20529">MPAPTWRQGCPRCGGAAGVLGDTFGLHVHGAGPSWLAWLATLAPAGAQSAVARALPCSSHQRAWNPVNKGCDTGRRGWLLASSSLSPEARDGELSVDSGPGGHRCQRPGPESWTSELHWRRPTVDPSTQHEVLTQGRGSQDLSLRSQTTPGQTKSALARGTMRQSAAQIDAFLAQAFGPSLTSSRWPSVAFSHM</sequence>
<organism evidence="1 2">
    <name type="scientific">Purpureocillium lilacinum</name>
    <name type="common">Paecilomyces lilacinus</name>
    <dbReference type="NCBI Taxonomy" id="33203"/>
    <lineage>
        <taxon>Eukaryota</taxon>
        <taxon>Fungi</taxon>
        <taxon>Dikarya</taxon>
        <taxon>Ascomycota</taxon>
        <taxon>Pezizomycotina</taxon>
        <taxon>Sordariomycetes</taxon>
        <taxon>Hypocreomycetidae</taxon>
        <taxon>Hypocreales</taxon>
        <taxon>Ophiocordycipitaceae</taxon>
        <taxon>Purpureocillium</taxon>
    </lineage>
</organism>
<dbReference type="EMBL" id="JBGNUJ010000002">
    <property type="protein sequence ID" value="KAL3964197.1"/>
    <property type="molecule type" value="Genomic_DNA"/>
</dbReference>
<evidence type="ECO:0000313" key="1">
    <source>
        <dbReference type="EMBL" id="KAL3964197.1"/>
    </source>
</evidence>
<protein>
    <submittedName>
        <fullName evidence="1">Uncharacterized protein</fullName>
    </submittedName>
</protein>
<dbReference type="Proteomes" id="UP001638806">
    <property type="component" value="Unassembled WGS sequence"/>
</dbReference>
<evidence type="ECO:0000313" key="2">
    <source>
        <dbReference type="Proteomes" id="UP001638806"/>
    </source>
</evidence>
<keyword evidence="2" id="KW-1185">Reference proteome</keyword>
<gene>
    <name evidence="1" type="ORF">ACCO45_001201</name>
</gene>
<name>A0ACC4E7H8_PURLI</name>